<name>A0A0F9JCJ5_9ZZZZ</name>
<accession>A0A0F9JCJ5</accession>
<evidence type="ECO:0000313" key="1">
    <source>
        <dbReference type="EMBL" id="KKM67258.1"/>
    </source>
</evidence>
<dbReference type="EMBL" id="LAZR01010380">
    <property type="protein sequence ID" value="KKM67258.1"/>
    <property type="molecule type" value="Genomic_DNA"/>
</dbReference>
<reference evidence="1" key="1">
    <citation type="journal article" date="2015" name="Nature">
        <title>Complex archaea that bridge the gap between prokaryotes and eukaryotes.</title>
        <authorList>
            <person name="Spang A."/>
            <person name="Saw J.H."/>
            <person name="Jorgensen S.L."/>
            <person name="Zaremba-Niedzwiedzka K."/>
            <person name="Martijn J."/>
            <person name="Lind A.E."/>
            <person name="van Eijk R."/>
            <person name="Schleper C."/>
            <person name="Guy L."/>
            <person name="Ettema T.J."/>
        </authorList>
    </citation>
    <scope>NUCLEOTIDE SEQUENCE</scope>
</reference>
<sequence>MTTKSIKVSQNTYEKLVEFAGYLQSKQKRKISIEETIKYLLRKRISNFSESWEMSDREYEELKKKIGGVWKTWQSV</sequence>
<protein>
    <submittedName>
        <fullName evidence="1">Uncharacterized protein</fullName>
    </submittedName>
</protein>
<proteinExistence type="predicted"/>
<organism evidence="1">
    <name type="scientific">marine sediment metagenome</name>
    <dbReference type="NCBI Taxonomy" id="412755"/>
    <lineage>
        <taxon>unclassified sequences</taxon>
        <taxon>metagenomes</taxon>
        <taxon>ecological metagenomes</taxon>
    </lineage>
</organism>
<dbReference type="AlphaFoldDB" id="A0A0F9JCJ5"/>
<gene>
    <name evidence="1" type="ORF">LCGC14_1472900</name>
</gene>
<comment type="caution">
    <text evidence="1">The sequence shown here is derived from an EMBL/GenBank/DDBJ whole genome shotgun (WGS) entry which is preliminary data.</text>
</comment>